<protein>
    <recommendedName>
        <fullName evidence="10">ATP synthase gamma chain</fullName>
    </recommendedName>
    <alternativeName>
        <fullName evidence="10">ATP synthase F1 sector gamma subunit</fullName>
    </alternativeName>
    <alternativeName>
        <fullName evidence="10">F-ATPase gamma subunit</fullName>
    </alternativeName>
</protein>
<dbReference type="PANTHER" id="PTHR11693:SF22">
    <property type="entry name" value="ATP SYNTHASE SUBUNIT GAMMA, MITOCHONDRIAL"/>
    <property type="match status" value="1"/>
</dbReference>
<keyword evidence="10" id="KW-1003">Cell membrane</keyword>
<comment type="similarity">
    <text evidence="3 10">Belongs to the ATPase gamma chain family.</text>
</comment>
<dbReference type="InterPro" id="IPR000131">
    <property type="entry name" value="ATP_synth_F1_gsu"/>
</dbReference>
<dbReference type="PANTHER" id="PTHR11693">
    <property type="entry name" value="ATP SYNTHASE GAMMA CHAIN"/>
    <property type="match status" value="1"/>
</dbReference>
<dbReference type="NCBIfam" id="TIGR01146">
    <property type="entry name" value="ATPsyn_F1gamma"/>
    <property type="match status" value="1"/>
</dbReference>
<keyword evidence="4 10" id="KW-0813">Transport</keyword>
<keyword evidence="5 10" id="KW-0375">Hydrogen ion transport</keyword>
<dbReference type="Proteomes" id="UP000322976">
    <property type="component" value="Unassembled WGS sequence"/>
</dbReference>
<keyword evidence="7 10" id="KW-0472">Membrane</keyword>
<evidence type="ECO:0000256" key="6">
    <source>
        <dbReference type="ARBA" id="ARBA00023065"/>
    </source>
</evidence>
<evidence type="ECO:0000256" key="7">
    <source>
        <dbReference type="ARBA" id="ARBA00023136"/>
    </source>
</evidence>
<keyword evidence="8 10" id="KW-0139">CF(1)</keyword>
<reference evidence="11 12" key="1">
    <citation type="submission" date="2019-08" db="EMBL/GenBank/DDBJ databases">
        <title>Calorimonas adulescens gen. nov., sp. nov., an anaerobic thermophilic bacterium from Sakhalin hot spring.</title>
        <authorList>
            <person name="Khomyakova M.A."/>
            <person name="Merkel A.Y."/>
            <person name="Novikov A."/>
            <person name="Bonch-Osmolovskaya E.A."/>
            <person name="Slobodkin A.I."/>
        </authorList>
    </citation>
    <scope>NUCLEOTIDE SEQUENCE [LARGE SCALE GENOMIC DNA]</scope>
    <source>
        <strain evidence="11 12">A05MB</strain>
    </source>
</reference>
<proteinExistence type="inferred from homology"/>
<dbReference type="Gene3D" id="3.40.1380.10">
    <property type="match status" value="1"/>
</dbReference>
<name>A0A5D8Q8R6_9THEO</name>
<evidence type="ECO:0000256" key="8">
    <source>
        <dbReference type="ARBA" id="ARBA00023196"/>
    </source>
</evidence>
<dbReference type="SUPFAM" id="SSF52943">
    <property type="entry name" value="ATP synthase (F1-ATPase), gamma subunit"/>
    <property type="match status" value="1"/>
</dbReference>
<accession>A0A5D8Q8R6</accession>
<dbReference type="CDD" id="cd12151">
    <property type="entry name" value="F1-ATPase_gamma"/>
    <property type="match status" value="1"/>
</dbReference>
<dbReference type="AlphaFoldDB" id="A0A5D8Q8R6"/>
<dbReference type="EMBL" id="VTPS01000024">
    <property type="protein sequence ID" value="TZE80777.1"/>
    <property type="molecule type" value="Genomic_DNA"/>
</dbReference>
<evidence type="ECO:0000256" key="1">
    <source>
        <dbReference type="ARBA" id="ARBA00003456"/>
    </source>
</evidence>
<dbReference type="Gene3D" id="1.10.287.80">
    <property type="entry name" value="ATP synthase, gamma subunit, helix hairpin domain"/>
    <property type="match status" value="1"/>
</dbReference>
<evidence type="ECO:0000313" key="11">
    <source>
        <dbReference type="EMBL" id="TZE80777.1"/>
    </source>
</evidence>
<gene>
    <name evidence="10 11" type="primary">atpG</name>
    <name evidence="11" type="ORF">FWJ32_12195</name>
</gene>
<dbReference type="RefSeq" id="WP_149546241.1">
    <property type="nucleotide sequence ID" value="NZ_VTPS01000024.1"/>
</dbReference>
<comment type="function">
    <text evidence="1 10">Produces ATP from ADP in the presence of a proton gradient across the membrane. The gamma chain is believed to be important in regulating ATPase activity and the flow of protons through the CF(0) complex.</text>
</comment>
<evidence type="ECO:0000256" key="9">
    <source>
        <dbReference type="ARBA" id="ARBA00023310"/>
    </source>
</evidence>
<evidence type="ECO:0000256" key="10">
    <source>
        <dbReference type="HAMAP-Rule" id="MF_00815"/>
    </source>
</evidence>
<comment type="subunit">
    <text evidence="10">F-type ATPases have 2 components, CF(1) - the catalytic core - and CF(0) - the membrane proton channel. CF(1) has five subunits: alpha(3), beta(3), gamma(1), delta(1), epsilon(1). CF(0) has three main subunits: a, b and c.</text>
</comment>
<keyword evidence="9 10" id="KW-0066">ATP synthesis</keyword>
<evidence type="ECO:0000256" key="4">
    <source>
        <dbReference type="ARBA" id="ARBA00022448"/>
    </source>
</evidence>
<dbReference type="HAMAP" id="MF_00815">
    <property type="entry name" value="ATP_synth_gamma_bact"/>
    <property type="match status" value="1"/>
</dbReference>
<sequence length="286" mass="32683">MSERDIKRRIKSVSEVQKITRAMYLIASANTKKAKEKLNIAEPYFKSIQDTMKELLEHTDPEDISLVLGNEPKRRAGIVVITGDKGLCGDYNHNVIKLAEKTMDELRHSYLLVVGAMGREYFKKRGYAIDTSLLYTAQDPTYDSAVDIANIVLKFYSQGLLDEVFIVYTRYISSFKHEPTVLRVLPLDPESFGVKERKRSHIILKYEPSPQVIFHILAESYVKGVIYGALVESFASEQTARMTAMDSATKNAEELIDRFNRLYNKERQGKITREISEIISSSEVLR</sequence>
<dbReference type="InterPro" id="IPR035968">
    <property type="entry name" value="ATP_synth_F1_ATPase_gsu"/>
</dbReference>
<dbReference type="PRINTS" id="PR00126">
    <property type="entry name" value="ATPASEGAMMA"/>
</dbReference>
<keyword evidence="6 10" id="KW-0406">Ion transport</keyword>
<evidence type="ECO:0000256" key="2">
    <source>
        <dbReference type="ARBA" id="ARBA00004170"/>
    </source>
</evidence>
<evidence type="ECO:0000256" key="5">
    <source>
        <dbReference type="ARBA" id="ARBA00022781"/>
    </source>
</evidence>
<dbReference type="Pfam" id="PF00231">
    <property type="entry name" value="ATP-synt"/>
    <property type="match status" value="1"/>
</dbReference>
<dbReference type="GO" id="GO:0005524">
    <property type="term" value="F:ATP binding"/>
    <property type="evidence" value="ECO:0007669"/>
    <property type="project" value="UniProtKB-UniRule"/>
</dbReference>
<dbReference type="GO" id="GO:0005886">
    <property type="term" value="C:plasma membrane"/>
    <property type="evidence" value="ECO:0007669"/>
    <property type="project" value="UniProtKB-SubCell"/>
</dbReference>
<comment type="subcellular location">
    <subcellularLocation>
        <location evidence="10">Cell membrane</location>
        <topology evidence="10">Peripheral membrane protein</topology>
    </subcellularLocation>
    <subcellularLocation>
        <location evidence="2">Membrane</location>
        <topology evidence="2">Peripheral membrane protein</topology>
    </subcellularLocation>
</comment>
<comment type="caution">
    <text evidence="11">The sequence shown here is derived from an EMBL/GenBank/DDBJ whole genome shotgun (WGS) entry which is preliminary data.</text>
</comment>
<dbReference type="GO" id="GO:0046933">
    <property type="term" value="F:proton-transporting ATP synthase activity, rotational mechanism"/>
    <property type="evidence" value="ECO:0007669"/>
    <property type="project" value="UniProtKB-UniRule"/>
</dbReference>
<dbReference type="GO" id="GO:0045259">
    <property type="term" value="C:proton-transporting ATP synthase complex"/>
    <property type="evidence" value="ECO:0007669"/>
    <property type="project" value="UniProtKB-KW"/>
</dbReference>
<dbReference type="GO" id="GO:0042777">
    <property type="term" value="P:proton motive force-driven plasma membrane ATP synthesis"/>
    <property type="evidence" value="ECO:0007669"/>
    <property type="project" value="UniProtKB-UniRule"/>
</dbReference>
<evidence type="ECO:0000256" key="3">
    <source>
        <dbReference type="ARBA" id="ARBA00007681"/>
    </source>
</evidence>
<evidence type="ECO:0000313" key="12">
    <source>
        <dbReference type="Proteomes" id="UP000322976"/>
    </source>
</evidence>
<organism evidence="11 12">
    <name type="scientific">Calorimonas adulescens</name>
    <dbReference type="NCBI Taxonomy" id="2606906"/>
    <lineage>
        <taxon>Bacteria</taxon>
        <taxon>Bacillati</taxon>
        <taxon>Bacillota</taxon>
        <taxon>Clostridia</taxon>
        <taxon>Thermoanaerobacterales</taxon>
        <taxon>Thermoanaerobacteraceae</taxon>
        <taxon>Calorimonas</taxon>
    </lineage>
</organism>
<keyword evidence="12" id="KW-1185">Reference proteome</keyword>